<dbReference type="EMBL" id="MHOB01000038">
    <property type="protein sequence ID" value="OGZ56966.1"/>
    <property type="molecule type" value="Genomic_DNA"/>
</dbReference>
<dbReference type="Proteomes" id="UP000178996">
    <property type="component" value="Unassembled WGS sequence"/>
</dbReference>
<protein>
    <recommendedName>
        <fullName evidence="3">Probable endolytic peptidoglycan transglycosylase RlpA</fullName>
        <ecNumber evidence="3">4.2.2.-</ecNumber>
    </recommendedName>
</protein>
<dbReference type="InterPro" id="IPR034718">
    <property type="entry name" value="RlpA"/>
</dbReference>
<evidence type="ECO:0000256" key="4">
    <source>
        <dbReference type="RuleBase" id="RU003495"/>
    </source>
</evidence>
<evidence type="ECO:0000256" key="3">
    <source>
        <dbReference type="HAMAP-Rule" id="MF_02071"/>
    </source>
</evidence>
<dbReference type="AlphaFoldDB" id="A0A1G2H3B0"/>
<reference evidence="6 7" key="1">
    <citation type="journal article" date="2016" name="Nat. Commun.">
        <title>Thousands of microbial genomes shed light on interconnected biogeochemical processes in an aquifer system.</title>
        <authorList>
            <person name="Anantharaman K."/>
            <person name="Brown C.T."/>
            <person name="Hug L.A."/>
            <person name="Sharon I."/>
            <person name="Castelle C.J."/>
            <person name="Probst A.J."/>
            <person name="Thomas B.C."/>
            <person name="Singh A."/>
            <person name="Wilkins M.J."/>
            <person name="Karaoz U."/>
            <person name="Brodie E.L."/>
            <person name="Williams K.H."/>
            <person name="Hubbard S.S."/>
            <person name="Banfield J.F."/>
        </authorList>
    </citation>
    <scope>NUCLEOTIDE SEQUENCE [LARGE SCALE GENOMIC DNA]</scope>
</reference>
<keyword evidence="1 3" id="KW-0456">Lyase</keyword>
<dbReference type="InterPro" id="IPR012997">
    <property type="entry name" value="RplA"/>
</dbReference>
<dbReference type="GO" id="GO:0071555">
    <property type="term" value="P:cell wall organization"/>
    <property type="evidence" value="ECO:0007669"/>
    <property type="project" value="UniProtKB-KW"/>
</dbReference>
<dbReference type="NCBIfam" id="TIGR00413">
    <property type="entry name" value="rlpA"/>
    <property type="match status" value="1"/>
</dbReference>
<evidence type="ECO:0000259" key="5">
    <source>
        <dbReference type="Pfam" id="PF03330"/>
    </source>
</evidence>
<gene>
    <name evidence="3" type="primary">rlpA</name>
    <name evidence="6" type="ORF">A3G60_03560</name>
</gene>
<dbReference type="SUPFAM" id="SSF50685">
    <property type="entry name" value="Barwin-like endoglucanases"/>
    <property type="match status" value="1"/>
</dbReference>
<dbReference type="EC" id="4.2.2.-" evidence="3"/>
<evidence type="ECO:0000313" key="7">
    <source>
        <dbReference type="Proteomes" id="UP000178996"/>
    </source>
</evidence>
<dbReference type="PANTHER" id="PTHR34183:SF1">
    <property type="entry name" value="ENDOLYTIC PEPTIDOGLYCAN TRANSGLYCOSYLASE RLPA"/>
    <property type="match status" value="1"/>
</dbReference>
<comment type="function">
    <text evidence="3">Lytic transglycosylase with a strong preference for naked glycan strands that lack stem peptides.</text>
</comment>
<dbReference type="Pfam" id="PF03330">
    <property type="entry name" value="DPBB_1"/>
    <property type="match status" value="1"/>
</dbReference>
<name>A0A1G2H3B0_9BACT</name>
<dbReference type="GO" id="GO:0000270">
    <property type="term" value="P:peptidoglycan metabolic process"/>
    <property type="evidence" value="ECO:0007669"/>
    <property type="project" value="UniProtKB-UniRule"/>
</dbReference>
<dbReference type="InterPro" id="IPR009009">
    <property type="entry name" value="RlpA-like_DPBB"/>
</dbReference>
<organism evidence="6 7">
    <name type="scientific">Candidatus Ryanbacteria bacterium RIFCSPLOWO2_12_FULL_47_9c</name>
    <dbReference type="NCBI Taxonomy" id="1802131"/>
    <lineage>
        <taxon>Bacteria</taxon>
        <taxon>Candidatus Ryaniibacteriota</taxon>
    </lineage>
</organism>
<dbReference type="CDD" id="cd22268">
    <property type="entry name" value="DPBB_RlpA-like"/>
    <property type="match status" value="1"/>
</dbReference>
<evidence type="ECO:0000313" key="6">
    <source>
        <dbReference type="EMBL" id="OGZ56966.1"/>
    </source>
</evidence>
<dbReference type="PANTHER" id="PTHR34183">
    <property type="entry name" value="ENDOLYTIC PEPTIDOGLYCAN TRANSGLYCOSYLASE RLPA"/>
    <property type="match status" value="1"/>
</dbReference>
<dbReference type="GO" id="GO:0008932">
    <property type="term" value="F:lytic endotransglycosylase activity"/>
    <property type="evidence" value="ECO:0007669"/>
    <property type="project" value="UniProtKB-UniRule"/>
</dbReference>
<proteinExistence type="inferred from homology"/>
<evidence type="ECO:0000256" key="1">
    <source>
        <dbReference type="ARBA" id="ARBA00023239"/>
    </source>
</evidence>
<evidence type="ECO:0000256" key="2">
    <source>
        <dbReference type="ARBA" id="ARBA00023316"/>
    </source>
</evidence>
<sequence length="211" mass="23274">MLRVAFIVTLHAYFLASSSFSEEVSYETIASARVPRSEHREPLLKTRNRTSDWYCTVREGLRRCRTSRTFPIGREVKGGLVERACIKSANIPLGLLNESGSLAPGVTVVVDASYYGKSFHQRPTTSGETYNMYAYTAAHPTLPFGSRLLVCNPEAGRCVTVKVNDRGSFCRKYGRGLDLSKRAACTLGFCREGTAQVYATVLSVPSNKRAS</sequence>
<comment type="caution">
    <text evidence="6">The sequence shown here is derived from an EMBL/GenBank/DDBJ whole genome shotgun (WGS) entry which is preliminary data.</text>
</comment>
<dbReference type="Gene3D" id="2.40.40.10">
    <property type="entry name" value="RlpA-like domain"/>
    <property type="match status" value="1"/>
</dbReference>
<keyword evidence="2 3" id="KW-0961">Cell wall biogenesis/degradation</keyword>
<comment type="similarity">
    <text evidence="3 4">Belongs to the RlpA family.</text>
</comment>
<accession>A0A1G2H3B0</accession>
<dbReference type="HAMAP" id="MF_02071">
    <property type="entry name" value="RlpA"/>
    <property type="match status" value="1"/>
</dbReference>
<dbReference type="InterPro" id="IPR036908">
    <property type="entry name" value="RlpA-like_sf"/>
</dbReference>
<feature type="domain" description="RlpA-like protein double-psi beta-barrel" evidence="5">
    <location>
        <begin position="109"/>
        <end position="197"/>
    </location>
</feature>